<dbReference type="PANTHER" id="PTHR30508:SF1">
    <property type="entry name" value="UPF0051 PROTEIN ABCI8, CHLOROPLASTIC-RELATED"/>
    <property type="match status" value="1"/>
</dbReference>
<evidence type="ECO:0000256" key="1">
    <source>
        <dbReference type="ARBA" id="ARBA00043967"/>
    </source>
</evidence>
<accession>C5BLX2</accession>
<dbReference type="STRING" id="377629.TERTU_2647"/>
<organism evidence="4 5">
    <name type="scientific">Teredinibacter turnerae (strain ATCC 39867 / T7901)</name>
    <dbReference type="NCBI Taxonomy" id="377629"/>
    <lineage>
        <taxon>Bacteria</taxon>
        <taxon>Pseudomonadati</taxon>
        <taxon>Pseudomonadota</taxon>
        <taxon>Gammaproteobacteria</taxon>
        <taxon>Cellvibrionales</taxon>
        <taxon>Cellvibrionaceae</taxon>
        <taxon>Teredinibacter</taxon>
    </lineage>
</organism>
<dbReference type="InterPro" id="IPR045595">
    <property type="entry name" value="SufBD_N"/>
</dbReference>
<dbReference type="RefSeq" id="WP_015818368.1">
    <property type="nucleotide sequence ID" value="NC_012997.1"/>
</dbReference>
<keyword evidence="5" id="KW-1185">Reference proteome</keyword>
<dbReference type="SUPFAM" id="SSF101960">
    <property type="entry name" value="Stabilizer of iron transporter SufD"/>
    <property type="match status" value="1"/>
</dbReference>
<dbReference type="NCBIfam" id="TIGR01980">
    <property type="entry name" value="sufB"/>
    <property type="match status" value="1"/>
</dbReference>
<dbReference type="InterPro" id="IPR010231">
    <property type="entry name" value="SUF_FeS_clus_asmbl_SufB"/>
</dbReference>
<evidence type="ECO:0000313" key="5">
    <source>
        <dbReference type="Proteomes" id="UP000009080"/>
    </source>
</evidence>
<dbReference type="Pfam" id="PF19295">
    <property type="entry name" value="SufBD_N"/>
    <property type="match status" value="1"/>
</dbReference>
<feature type="domain" description="SUF system FeS cluster assembly SufBD core" evidence="2">
    <location>
        <begin position="209"/>
        <end position="450"/>
    </location>
</feature>
<dbReference type="NCBIfam" id="NF008773">
    <property type="entry name" value="PRK11814.1"/>
    <property type="match status" value="1"/>
</dbReference>
<dbReference type="EMBL" id="CP001614">
    <property type="protein sequence ID" value="ACR12256.1"/>
    <property type="molecule type" value="Genomic_DNA"/>
</dbReference>
<sequence>MSQEQIDHLIKKEYAAGFVTDIESDTLPPGLDEDVIRFISSKKNEPQWMLDWRLKAYHAWLDMQEPEWAHVHYPKIDFNEVSYFSAPKSMADKPKSLDEVDPQLLETYNKLGIPLHEQAALAGVAVDAVFDSVSVGTTFRENLKEAGVIFCSISEAVHEYPELVQKYLGSVVPQKDNFYAALNCAVFSDGSFVYIPKGVRCPMELSTYFRINESKTGQFERTLIIADEGSQVSYLEGCTAPMRDENQLHAAVVELVALDNAYIKYSTVQNWYPGDEQGRGGIYNFVTKRGVAHTNSRISWTQVETGSSVTWKYPSCVLKGDNSVGEFYSVALTNNYQQADTGTKMIHLGKNTRSTIISKGISAGKSSNAYRGLVRMNPGASGARNYTQCDSLLIGDKCAAHTFPYIESKNPSAVVEHEATTSKVSDDQLYLCKQRGIDEEKAVSMIVNGFCKEVFKELPMEFAVEAGKLLEVSLEGSVG</sequence>
<name>C5BLX2_TERTT</name>
<evidence type="ECO:0000259" key="3">
    <source>
        <dbReference type="Pfam" id="PF19295"/>
    </source>
</evidence>
<reference evidence="4 5" key="1">
    <citation type="journal article" date="2009" name="PLoS ONE">
        <title>The complete genome of Teredinibacter turnerae T7901: an intracellular endosymbiont of marine wood-boring bivalves (shipworms).</title>
        <authorList>
            <person name="Yang J.C."/>
            <person name="Madupu R."/>
            <person name="Durkin A.S."/>
            <person name="Ekborg N.A."/>
            <person name="Pedamallu C.S."/>
            <person name="Hostetler J.B."/>
            <person name="Radune D."/>
            <person name="Toms B.S."/>
            <person name="Henrissat B."/>
            <person name="Coutinho P.M."/>
            <person name="Schwarz S."/>
            <person name="Field L."/>
            <person name="Trindade-Silva A.E."/>
            <person name="Soares C.A.G."/>
            <person name="Elshahawi S."/>
            <person name="Hanora A."/>
            <person name="Schmidt E.W."/>
            <person name="Haygood M.G."/>
            <person name="Posfai J."/>
            <person name="Benner J."/>
            <person name="Madinger C."/>
            <person name="Nove J."/>
            <person name="Anton B."/>
            <person name="Chaudhary K."/>
            <person name="Foster J."/>
            <person name="Holman A."/>
            <person name="Kumar S."/>
            <person name="Lessard P.A."/>
            <person name="Luyten Y.A."/>
            <person name="Slatko B."/>
            <person name="Wood N."/>
            <person name="Wu B."/>
            <person name="Teplitski M."/>
            <person name="Mougous J.D."/>
            <person name="Ward N."/>
            <person name="Eisen J.A."/>
            <person name="Badger J.H."/>
            <person name="Distel D.L."/>
        </authorList>
    </citation>
    <scope>NUCLEOTIDE SEQUENCE [LARGE SCALE GENOMIC DNA]</scope>
    <source>
        <strain evidence="5">ATCC 39867 / T7901</strain>
    </source>
</reference>
<proteinExistence type="inferred from homology"/>
<dbReference type="Proteomes" id="UP000009080">
    <property type="component" value="Chromosome"/>
</dbReference>
<evidence type="ECO:0000259" key="2">
    <source>
        <dbReference type="Pfam" id="PF01458"/>
    </source>
</evidence>
<dbReference type="HOGENOM" id="CLU_026231_0_0_6"/>
<dbReference type="GO" id="GO:0016226">
    <property type="term" value="P:iron-sulfur cluster assembly"/>
    <property type="evidence" value="ECO:0007669"/>
    <property type="project" value="InterPro"/>
</dbReference>
<dbReference type="PANTHER" id="PTHR30508">
    <property type="entry name" value="FES CLUSTER ASSEMBLY PROTEIN SUF"/>
    <property type="match status" value="1"/>
</dbReference>
<protein>
    <submittedName>
        <fullName evidence="4">FeS assembly protein SufB</fullName>
    </submittedName>
</protein>
<dbReference type="Pfam" id="PF01458">
    <property type="entry name" value="SUFBD_core"/>
    <property type="match status" value="1"/>
</dbReference>
<comment type="similarity">
    <text evidence="1">Belongs to the iron-sulfur cluster assembly SufBD family.</text>
</comment>
<dbReference type="AlphaFoldDB" id="C5BLX2"/>
<gene>
    <name evidence="4" type="primary">sufB</name>
    <name evidence="4" type="ordered locus">TERTU_2647</name>
</gene>
<dbReference type="InterPro" id="IPR037284">
    <property type="entry name" value="SUF_FeS_clus_asmbl_SufBD_sf"/>
</dbReference>
<dbReference type="InterPro" id="IPR055346">
    <property type="entry name" value="Fe-S_cluster_assembly_SufBD"/>
</dbReference>
<dbReference type="InterPro" id="IPR000825">
    <property type="entry name" value="SUF_FeS_clus_asmbl_SufBD_core"/>
</dbReference>
<dbReference type="OrthoDB" id="9803529at2"/>
<dbReference type="KEGG" id="ttu:TERTU_2647"/>
<feature type="domain" description="SUF system FeS cluster assembly SufBD N-terminal" evidence="3">
    <location>
        <begin position="144"/>
        <end position="201"/>
    </location>
</feature>
<evidence type="ECO:0000313" key="4">
    <source>
        <dbReference type="EMBL" id="ACR12256.1"/>
    </source>
</evidence>
<dbReference type="eggNOG" id="COG0719">
    <property type="taxonomic scope" value="Bacteria"/>
</dbReference>